<dbReference type="InterPro" id="IPR013961">
    <property type="entry name" value="RAI1"/>
</dbReference>
<feature type="domain" description="RAI1-like" evidence="3">
    <location>
        <begin position="7"/>
        <end position="289"/>
    </location>
</feature>
<organism evidence="4 5">
    <name type="scientific">Strongyloides venezuelensis</name>
    <name type="common">Threadworm</name>
    <dbReference type="NCBI Taxonomy" id="75913"/>
    <lineage>
        <taxon>Eukaryota</taxon>
        <taxon>Metazoa</taxon>
        <taxon>Ecdysozoa</taxon>
        <taxon>Nematoda</taxon>
        <taxon>Chromadorea</taxon>
        <taxon>Rhabditida</taxon>
        <taxon>Tylenchina</taxon>
        <taxon>Panagrolaimomorpha</taxon>
        <taxon>Strongyloidoidea</taxon>
        <taxon>Strongyloididae</taxon>
        <taxon>Strongyloides</taxon>
    </lineage>
</organism>
<comment type="similarity">
    <text evidence="1 2">Belongs to the DXO/Dom3Z family.</text>
</comment>
<keyword evidence="2" id="KW-0694">RNA-binding</keyword>
<dbReference type="GO" id="GO:0005634">
    <property type="term" value="C:nucleus"/>
    <property type="evidence" value="ECO:0007669"/>
    <property type="project" value="UniProtKB-SubCell"/>
</dbReference>
<keyword evidence="2" id="KW-0539">Nucleus</keyword>
<sequence>MTSKYSQPVKLFSFYNEKHEDGQNNYIFGDKSIPVFHKSPGVLTPPLDLVAGVNKYFVKPYFPTIPSQWDLLTYIHNTVGLSLQHIIDHSQIVCYRGFLKNLTLIPLGEHFSHSYIVFMYNEIVFIERIETSENPLSKKEIEKQYMKKKLNKFCTKQSVDKYSNVDLNENYFVTKTRVFQTAKSTIKVMFTEGADAKNPHSKSEENDSMEIKICPGHITHIFRGSALHKTWAQSFISGNELIAIGIRKDTSVNEIKLVHVSDLESKLPLPASKIMDFVGGCLESIIDACKKYPGKCLIIPQNNFSIRIADEETVKRIKFSNPTNCFLGAFPAKPN</sequence>
<dbReference type="AlphaFoldDB" id="A0A0K0F629"/>
<dbReference type="PANTHER" id="PTHR12395:SF9">
    <property type="entry name" value="DECAPPING AND EXORIBONUCLEASE PROTEIN"/>
    <property type="match status" value="1"/>
</dbReference>
<keyword evidence="2" id="KW-0378">Hydrolase</keyword>
<dbReference type="GO" id="GO:0004518">
    <property type="term" value="F:nuclease activity"/>
    <property type="evidence" value="ECO:0007669"/>
    <property type="project" value="UniProtKB-KW"/>
</dbReference>
<keyword evidence="4" id="KW-1185">Reference proteome</keyword>
<reference evidence="5" key="2">
    <citation type="submission" date="2015-08" db="UniProtKB">
        <authorList>
            <consortium name="WormBaseParasite"/>
        </authorList>
    </citation>
    <scope>IDENTIFICATION</scope>
</reference>
<reference evidence="4" key="1">
    <citation type="submission" date="2014-07" db="EMBL/GenBank/DDBJ databases">
        <authorList>
            <person name="Martin A.A"/>
            <person name="De Silva N."/>
        </authorList>
    </citation>
    <scope>NUCLEOTIDE SEQUENCE</scope>
</reference>
<comment type="subcellular location">
    <subcellularLocation>
        <location evidence="2">Nucleus</location>
    </subcellularLocation>
</comment>
<dbReference type="PANTHER" id="PTHR12395">
    <property type="entry name" value="DOM-3 RELATED"/>
    <property type="match status" value="1"/>
</dbReference>
<dbReference type="GO" id="GO:0000166">
    <property type="term" value="F:nucleotide binding"/>
    <property type="evidence" value="ECO:0007669"/>
    <property type="project" value="UniProtKB-KW"/>
</dbReference>
<evidence type="ECO:0000256" key="2">
    <source>
        <dbReference type="RuleBase" id="RU367113"/>
    </source>
</evidence>
<keyword evidence="2" id="KW-0479">Metal-binding</keyword>
<evidence type="ECO:0000256" key="1">
    <source>
        <dbReference type="ARBA" id="ARBA00006562"/>
    </source>
</evidence>
<dbReference type="GO" id="GO:0034353">
    <property type="term" value="F:mRNA 5'-diphosphatase activity"/>
    <property type="evidence" value="ECO:0007669"/>
    <property type="project" value="TreeGrafter"/>
</dbReference>
<comment type="cofactor">
    <cofactor evidence="2">
        <name>a divalent metal cation</name>
        <dbReference type="ChEBI" id="CHEBI:60240"/>
    </cofactor>
</comment>
<accession>A0A0K0F629</accession>
<evidence type="ECO:0000313" key="4">
    <source>
        <dbReference type="Proteomes" id="UP000035680"/>
    </source>
</evidence>
<keyword evidence="2" id="KW-0547">Nucleotide-binding</keyword>
<dbReference type="GO" id="GO:0000956">
    <property type="term" value="P:nuclear-transcribed mRNA catabolic process"/>
    <property type="evidence" value="ECO:0007669"/>
    <property type="project" value="TreeGrafter"/>
</dbReference>
<protein>
    <recommendedName>
        <fullName evidence="2">Decapping nuclease</fullName>
        <ecNumber evidence="2">3.6.1.-</ecNumber>
    </recommendedName>
</protein>
<evidence type="ECO:0000313" key="5">
    <source>
        <dbReference type="WBParaSite" id="SVE_0427200.1"/>
    </source>
</evidence>
<name>A0A0K0F629_STRVS</name>
<dbReference type="WBParaSite" id="SVE_0427200.1">
    <property type="protein sequence ID" value="SVE_0427200.1"/>
    <property type="gene ID" value="SVE_0427200"/>
</dbReference>
<dbReference type="GO" id="GO:0005829">
    <property type="term" value="C:cytosol"/>
    <property type="evidence" value="ECO:0007669"/>
    <property type="project" value="TreeGrafter"/>
</dbReference>
<comment type="function">
    <text evidence="2">Decapping enzyme for NAD-capped RNAs: specifically hydrolyzes the nicotinamide adenine dinucleotide (NAD) cap from a subset of RNAs by removing the entire NAD moiety from the 5'-end of an NAD-capped RNA.</text>
</comment>
<dbReference type="InterPro" id="IPR039039">
    <property type="entry name" value="RAI1-like_fam"/>
</dbReference>
<dbReference type="Pfam" id="PF08652">
    <property type="entry name" value="RAI1"/>
    <property type="match status" value="1"/>
</dbReference>
<dbReference type="GO" id="GO:0046872">
    <property type="term" value="F:metal ion binding"/>
    <property type="evidence" value="ECO:0007669"/>
    <property type="project" value="UniProtKB-KW"/>
</dbReference>
<evidence type="ECO:0000259" key="3">
    <source>
        <dbReference type="Pfam" id="PF08652"/>
    </source>
</evidence>
<keyword evidence="2" id="KW-0540">Nuclease</keyword>
<dbReference type="EC" id="3.6.1.-" evidence="2"/>
<proteinExistence type="inferred from homology"/>
<dbReference type="STRING" id="75913.A0A0K0F629"/>
<dbReference type="GO" id="GO:0110155">
    <property type="term" value="P:NAD-cap decapping"/>
    <property type="evidence" value="ECO:0007669"/>
    <property type="project" value="TreeGrafter"/>
</dbReference>
<dbReference type="Proteomes" id="UP000035680">
    <property type="component" value="Unassembled WGS sequence"/>
</dbReference>
<dbReference type="GO" id="GO:0003723">
    <property type="term" value="F:RNA binding"/>
    <property type="evidence" value="ECO:0007669"/>
    <property type="project" value="UniProtKB-KW"/>
</dbReference>